<dbReference type="RefSeq" id="WP_146885979.1">
    <property type="nucleotide sequence ID" value="NZ_BJXB01000014.1"/>
</dbReference>
<protein>
    <submittedName>
        <fullName evidence="4">Oxidoreductase</fullName>
    </submittedName>
</protein>
<dbReference type="InterPro" id="IPR036291">
    <property type="entry name" value="NAD(P)-bd_dom_sf"/>
</dbReference>
<dbReference type="EMBL" id="BJXB01000014">
    <property type="protein sequence ID" value="GEM47600.1"/>
    <property type="molecule type" value="Genomic_DNA"/>
</dbReference>
<evidence type="ECO:0000313" key="5">
    <source>
        <dbReference type="Proteomes" id="UP000321306"/>
    </source>
</evidence>
<evidence type="ECO:0000259" key="3">
    <source>
        <dbReference type="SMART" id="SM00822"/>
    </source>
</evidence>
<sequence>MSYTSLREQVVLVTGASSGLGRAIALELSRQGCRVALVGRRQEELARTLHQMEGEGHQLFPWDLSQLDALPELMQQIVAQMGSVDKLVHAAGLHATQPIRILSTEDTQKLYTTNVFAFMFLVKAFRNKRIPKREPSVVALSSVVGTVGQPGVSTYAGTKGALESTIRSFALELAAEGIRVNAVAPGIVQTEMTDQLRKQVGDEQYAKIASLHPLGLGRPEDVAHAVAFLLAQESRWMTGTTLTIDGGYTAQ</sequence>
<dbReference type="SUPFAM" id="SSF51735">
    <property type="entry name" value="NAD(P)-binding Rossmann-fold domains"/>
    <property type="match status" value="1"/>
</dbReference>
<feature type="domain" description="Ketoreductase" evidence="3">
    <location>
        <begin position="9"/>
        <end position="186"/>
    </location>
</feature>
<evidence type="ECO:0000313" key="4">
    <source>
        <dbReference type="EMBL" id="GEM47600.1"/>
    </source>
</evidence>
<proteinExistence type="inferred from homology"/>
<dbReference type="Proteomes" id="UP000321306">
    <property type="component" value="Unassembled WGS sequence"/>
</dbReference>
<gene>
    <name evidence="4" type="ORF">DC3_32350</name>
</gene>
<accession>A0A511N409</accession>
<dbReference type="FunFam" id="3.40.50.720:FF:000084">
    <property type="entry name" value="Short-chain dehydrogenase reductase"/>
    <property type="match status" value="1"/>
</dbReference>
<dbReference type="Pfam" id="PF13561">
    <property type="entry name" value="adh_short_C2"/>
    <property type="match status" value="1"/>
</dbReference>
<dbReference type="InterPro" id="IPR051122">
    <property type="entry name" value="SDR_DHRS6-like"/>
</dbReference>
<comment type="caution">
    <text evidence="4">The sequence shown here is derived from an EMBL/GenBank/DDBJ whole genome shotgun (WGS) entry which is preliminary data.</text>
</comment>
<evidence type="ECO:0000256" key="2">
    <source>
        <dbReference type="ARBA" id="ARBA00023002"/>
    </source>
</evidence>
<dbReference type="AlphaFoldDB" id="A0A511N409"/>
<reference evidence="4 5" key="1">
    <citation type="submission" date="2019-07" db="EMBL/GenBank/DDBJ databases">
        <title>Whole genome shotgun sequence of Deinococcus cellulosilyticus NBRC 106333.</title>
        <authorList>
            <person name="Hosoyama A."/>
            <person name="Uohara A."/>
            <person name="Ohji S."/>
            <person name="Ichikawa N."/>
        </authorList>
    </citation>
    <scope>NUCLEOTIDE SEQUENCE [LARGE SCALE GENOMIC DNA]</scope>
    <source>
        <strain evidence="4 5">NBRC 106333</strain>
    </source>
</reference>
<comment type="similarity">
    <text evidence="1">Belongs to the short-chain dehydrogenases/reductases (SDR) family.</text>
</comment>
<dbReference type="CDD" id="cd05233">
    <property type="entry name" value="SDR_c"/>
    <property type="match status" value="1"/>
</dbReference>
<evidence type="ECO:0000256" key="1">
    <source>
        <dbReference type="ARBA" id="ARBA00006484"/>
    </source>
</evidence>
<organism evidence="4 5">
    <name type="scientific">Deinococcus cellulosilyticus (strain DSM 18568 / NBRC 106333 / KACC 11606 / 5516J-15)</name>
    <dbReference type="NCBI Taxonomy" id="1223518"/>
    <lineage>
        <taxon>Bacteria</taxon>
        <taxon>Thermotogati</taxon>
        <taxon>Deinococcota</taxon>
        <taxon>Deinococci</taxon>
        <taxon>Deinococcales</taxon>
        <taxon>Deinococcaceae</taxon>
        <taxon>Deinococcus</taxon>
    </lineage>
</organism>
<dbReference type="PANTHER" id="PTHR43477:SF1">
    <property type="entry name" value="DIHYDROANTICAPSIN 7-DEHYDROGENASE"/>
    <property type="match status" value="1"/>
</dbReference>
<dbReference type="InterPro" id="IPR002347">
    <property type="entry name" value="SDR_fam"/>
</dbReference>
<dbReference type="SMART" id="SM00822">
    <property type="entry name" value="PKS_KR"/>
    <property type="match status" value="1"/>
</dbReference>
<keyword evidence="2" id="KW-0560">Oxidoreductase</keyword>
<keyword evidence="5" id="KW-1185">Reference proteome</keyword>
<dbReference type="PANTHER" id="PTHR43477">
    <property type="entry name" value="DIHYDROANTICAPSIN 7-DEHYDROGENASE"/>
    <property type="match status" value="1"/>
</dbReference>
<dbReference type="Gene3D" id="3.40.50.720">
    <property type="entry name" value="NAD(P)-binding Rossmann-like Domain"/>
    <property type="match status" value="1"/>
</dbReference>
<dbReference type="GO" id="GO:0016491">
    <property type="term" value="F:oxidoreductase activity"/>
    <property type="evidence" value="ECO:0007669"/>
    <property type="project" value="UniProtKB-KW"/>
</dbReference>
<name>A0A511N409_DEIC1</name>
<dbReference type="InterPro" id="IPR057326">
    <property type="entry name" value="KR_dom"/>
</dbReference>
<dbReference type="OrthoDB" id="9803333at2"/>
<dbReference type="PRINTS" id="PR00081">
    <property type="entry name" value="GDHRDH"/>
</dbReference>